<dbReference type="InterPro" id="IPR053842">
    <property type="entry name" value="NikA-like"/>
</dbReference>
<evidence type="ECO:0000313" key="2">
    <source>
        <dbReference type="EMBL" id="MFC4478690.1"/>
    </source>
</evidence>
<evidence type="ECO:0000313" key="3">
    <source>
        <dbReference type="Proteomes" id="UP001596003"/>
    </source>
</evidence>
<name>A0ABV8ZHY4_9FLAO</name>
<proteinExistence type="predicted"/>
<comment type="caution">
    <text evidence="2">The sequence shown here is derived from an EMBL/GenBank/DDBJ whole genome shotgun (WGS) entry which is preliminary data.</text>
</comment>
<sequence>MEKKSLNRNRIAAVRFTAEEYGRLVKRLKGTDCRQMSEYLRKCILGMPITVKYRNASLDEMMLETIRLRKELNALANNFNQAVKKLHALRQIQEFRDWIMQSEAQRAALLEKVEEIQKVMEKTAGKWLQS</sequence>
<organism evidence="2 3">
    <name type="scientific">Flavobacterium chungangensis</name>
    <dbReference type="NCBI Taxonomy" id="2708132"/>
    <lineage>
        <taxon>Bacteria</taxon>
        <taxon>Pseudomonadati</taxon>
        <taxon>Bacteroidota</taxon>
        <taxon>Flavobacteriia</taxon>
        <taxon>Flavobacteriales</taxon>
        <taxon>Flavobacteriaceae</taxon>
        <taxon>Flavobacterium</taxon>
    </lineage>
</organism>
<gene>
    <name evidence="2" type="ORF">ACFO3N_16565</name>
</gene>
<evidence type="ECO:0000256" key="1">
    <source>
        <dbReference type="SAM" id="Coils"/>
    </source>
</evidence>
<feature type="coiled-coil region" evidence="1">
    <location>
        <begin position="58"/>
        <end position="119"/>
    </location>
</feature>
<keyword evidence="1" id="KW-0175">Coiled coil</keyword>
<reference evidence="3" key="1">
    <citation type="journal article" date="2019" name="Int. J. Syst. Evol. Microbiol.">
        <title>The Global Catalogue of Microorganisms (GCM) 10K type strain sequencing project: providing services to taxonomists for standard genome sequencing and annotation.</title>
        <authorList>
            <consortium name="The Broad Institute Genomics Platform"/>
            <consortium name="The Broad Institute Genome Sequencing Center for Infectious Disease"/>
            <person name="Wu L."/>
            <person name="Ma J."/>
        </authorList>
    </citation>
    <scope>NUCLEOTIDE SEQUENCE [LARGE SCALE GENOMIC DNA]</scope>
    <source>
        <strain evidence="3">NBRC 103627</strain>
    </source>
</reference>
<dbReference type="EMBL" id="JBHSFY010000010">
    <property type="protein sequence ID" value="MFC4478690.1"/>
    <property type="molecule type" value="Genomic_DNA"/>
</dbReference>
<protein>
    <submittedName>
        <fullName evidence="2">Plasmid mobilization relaxosome protein MobC</fullName>
    </submittedName>
</protein>
<dbReference type="Pfam" id="PF21983">
    <property type="entry name" value="NikA-like"/>
    <property type="match status" value="1"/>
</dbReference>
<dbReference type="Proteomes" id="UP001596003">
    <property type="component" value="Unassembled WGS sequence"/>
</dbReference>
<keyword evidence="3" id="KW-1185">Reference proteome</keyword>
<dbReference type="RefSeq" id="WP_379799519.1">
    <property type="nucleotide sequence ID" value="NZ_JBHSFY010000010.1"/>
</dbReference>
<accession>A0ABV8ZHY4</accession>